<evidence type="ECO:0008006" key="3">
    <source>
        <dbReference type="Google" id="ProtNLM"/>
    </source>
</evidence>
<feature type="region of interest" description="Disordered" evidence="1">
    <location>
        <begin position="69"/>
        <end position="110"/>
    </location>
</feature>
<accession>A0A699RQ79</accession>
<organism evidence="2">
    <name type="scientific">Tanacetum cinerariifolium</name>
    <name type="common">Dalmatian daisy</name>
    <name type="synonym">Chrysanthemum cinerariifolium</name>
    <dbReference type="NCBI Taxonomy" id="118510"/>
    <lineage>
        <taxon>Eukaryota</taxon>
        <taxon>Viridiplantae</taxon>
        <taxon>Streptophyta</taxon>
        <taxon>Embryophyta</taxon>
        <taxon>Tracheophyta</taxon>
        <taxon>Spermatophyta</taxon>
        <taxon>Magnoliopsida</taxon>
        <taxon>eudicotyledons</taxon>
        <taxon>Gunneridae</taxon>
        <taxon>Pentapetalae</taxon>
        <taxon>asterids</taxon>
        <taxon>campanulids</taxon>
        <taxon>Asterales</taxon>
        <taxon>Asteraceae</taxon>
        <taxon>Asteroideae</taxon>
        <taxon>Anthemideae</taxon>
        <taxon>Anthemidinae</taxon>
        <taxon>Tanacetum</taxon>
    </lineage>
</organism>
<gene>
    <name evidence="2" type="ORF">Tci_860003</name>
</gene>
<protein>
    <recommendedName>
        <fullName evidence="3">Integrase, catalytic region, zinc finger, CCHC-type, peptidase aspartic, catalytic</fullName>
    </recommendedName>
</protein>
<dbReference type="AlphaFoldDB" id="A0A699RQ79"/>
<sequence length="160" mass="17088">SSSGPALNEMTPSTISLGLVQKSSSSTPYVPPSRNDWDLLFQPMFDELLNPPPIVDHQTHEVIAPIGDVIPPVQDDSTGSPSLTTVDQDAPSASKSHTTAETQSSVIPQEVEEDNLDIEIAHMGKDLLFGVPIPQVNSAQSSSTASPNQIMQPDHQISTH</sequence>
<evidence type="ECO:0000313" key="2">
    <source>
        <dbReference type="EMBL" id="GFC88033.1"/>
    </source>
</evidence>
<name>A0A699RQ79_TANCI</name>
<reference evidence="2" key="1">
    <citation type="journal article" date="2019" name="Sci. Rep.">
        <title>Draft genome of Tanacetum cinerariifolium, the natural source of mosquito coil.</title>
        <authorList>
            <person name="Yamashiro T."/>
            <person name="Shiraishi A."/>
            <person name="Satake H."/>
            <person name="Nakayama K."/>
        </authorList>
    </citation>
    <scope>NUCLEOTIDE SEQUENCE</scope>
</reference>
<comment type="caution">
    <text evidence="2">The sequence shown here is derived from an EMBL/GenBank/DDBJ whole genome shotgun (WGS) entry which is preliminary data.</text>
</comment>
<feature type="region of interest" description="Disordered" evidence="1">
    <location>
        <begin position="137"/>
        <end position="160"/>
    </location>
</feature>
<dbReference type="EMBL" id="BKCJ011113481">
    <property type="protein sequence ID" value="GFC88033.1"/>
    <property type="molecule type" value="Genomic_DNA"/>
</dbReference>
<proteinExistence type="predicted"/>
<evidence type="ECO:0000256" key="1">
    <source>
        <dbReference type="SAM" id="MobiDB-lite"/>
    </source>
</evidence>
<feature type="compositionally biased region" description="Polar residues" evidence="1">
    <location>
        <begin position="75"/>
        <end position="107"/>
    </location>
</feature>
<feature type="non-terminal residue" evidence="2">
    <location>
        <position position="1"/>
    </location>
</feature>